<feature type="signal peptide" evidence="1">
    <location>
        <begin position="1"/>
        <end position="22"/>
    </location>
</feature>
<reference evidence="2 3" key="1">
    <citation type="submission" date="2014-04" db="EMBL/GenBank/DDBJ databases">
        <authorList>
            <consortium name="DOE Joint Genome Institute"/>
            <person name="Kuo A."/>
            <person name="Kohler A."/>
            <person name="Costa M.D."/>
            <person name="Nagy L.G."/>
            <person name="Floudas D."/>
            <person name="Copeland A."/>
            <person name="Barry K.W."/>
            <person name="Cichocki N."/>
            <person name="Veneault-Fourrey C."/>
            <person name="LaButti K."/>
            <person name="Lindquist E.A."/>
            <person name="Lipzen A."/>
            <person name="Lundell T."/>
            <person name="Morin E."/>
            <person name="Murat C."/>
            <person name="Sun H."/>
            <person name="Tunlid A."/>
            <person name="Henrissat B."/>
            <person name="Grigoriev I.V."/>
            <person name="Hibbett D.S."/>
            <person name="Martin F."/>
            <person name="Nordberg H.P."/>
            <person name="Cantor M.N."/>
            <person name="Hua S.X."/>
        </authorList>
    </citation>
    <scope>NUCLEOTIDE SEQUENCE [LARGE SCALE GENOMIC DNA]</scope>
    <source>
        <strain evidence="2 3">441</strain>
    </source>
</reference>
<gene>
    <name evidence="2" type="ORF">PISMIDRAFT_675146</name>
</gene>
<evidence type="ECO:0008006" key="4">
    <source>
        <dbReference type="Google" id="ProtNLM"/>
    </source>
</evidence>
<feature type="chain" id="PRO_5002207069" description="Secreted protein" evidence="1">
    <location>
        <begin position="23"/>
        <end position="88"/>
    </location>
</feature>
<evidence type="ECO:0000313" key="3">
    <source>
        <dbReference type="Proteomes" id="UP000054018"/>
    </source>
</evidence>
<organism evidence="2 3">
    <name type="scientific">Pisolithus microcarpus 441</name>
    <dbReference type="NCBI Taxonomy" id="765257"/>
    <lineage>
        <taxon>Eukaryota</taxon>
        <taxon>Fungi</taxon>
        <taxon>Dikarya</taxon>
        <taxon>Basidiomycota</taxon>
        <taxon>Agaricomycotina</taxon>
        <taxon>Agaricomycetes</taxon>
        <taxon>Agaricomycetidae</taxon>
        <taxon>Boletales</taxon>
        <taxon>Sclerodermatineae</taxon>
        <taxon>Pisolithaceae</taxon>
        <taxon>Pisolithus</taxon>
    </lineage>
</organism>
<reference evidence="3" key="2">
    <citation type="submission" date="2015-01" db="EMBL/GenBank/DDBJ databases">
        <title>Evolutionary Origins and Diversification of the Mycorrhizal Mutualists.</title>
        <authorList>
            <consortium name="DOE Joint Genome Institute"/>
            <consortium name="Mycorrhizal Genomics Consortium"/>
            <person name="Kohler A."/>
            <person name="Kuo A."/>
            <person name="Nagy L.G."/>
            <person name="Floudas D."/>
            <person name="Copeland A."/>
            <person name="Barry K.W."/>
            <person name="Cichocki N."/>
            <person name="Veneault-Fourrey C."/>
            <person name="LaButti K."/>
            <person name="Lindquist E.A."/>
            <person name="Lipzen A."/>
            <person name="Lundell T."/>
            <person name="Morin E."/>
            <person name="Murat C."/>
            <person name="Riley R."/>
            <person name="Ohm R."/>
            <person name="Sun H."/>
            <person name="Tunlid A."/>
            <person name="Henrissat B."/>
            <person name="Grigoriev I.V."/>
            <person name="Hibbett D.S."/>
            <person name="Martin F."/>
        </authorList>
    </citation>
    <scope>NUCLEOTIDE SEQUENCE [LARGE SCALE GENOMIC DNA]</scope>
    <source>
        <strain evidence="3">441</strain>
    </source>
</reference>
<dbReference type="AlphaFoldDB" id="A0A0C9ZD88"/>
<keyword evidence="1" id="KW-0732">Signal</keyword>
<accession>A0A0C9ZD88</accession>
<dbReference type="Proteomes" id="UP000054018">
    <property type="component" value="Unassembled WGS sequence"/>
</dbReference>
<dbReference type="HOGENOM" id="CLU_2469940_0_0_1"/>
<sequence length="88" mass="9602">MSGHCCALAPFQYLAVVHTVLCVYPVSVAGPIFSKHKTTEEVTLLPWKPTHEVGSRPLADAPVPDGFRQPLPHVNVDAWYKGHAPFIG</sequence>
<evidence type="ECO:0000256" key="1">
    <source>
        <dbReference type="SAM" id="SignalP"/>
    </source>
</evidence>
<dbReference type="EMBL" id="KN833697">
    <property type="protein sequence ID" value="KIK27271.1"/>
    <property type="molecule type" value="Genomic_DNA"/>
</dbReference>
<keyword evidence="3" id="KW-1185">Reference proteome</keyword>
<name>A0A0C9ZD88_9AGAM</name>
<proteinExistence type="predicted"/>
<evidence type="ECO:0000313" key="2">
    <source>
        <dbReference type="EMBL" id="KIK27271.1"/>
    </source>
</evidence>
<protein>
    <recommendedName>
        <fullName evidence="4">Secreted protein</fullName>
    </recommendedName>
</protein>